<comment type="function">
    <text evidence="9">Component of the Mediator complex, a coactivator involved in the regulated transcription of nearly all RNA polymerase II-dependent genes. Mediator functions as a bridge to convey information from gene-specific regulatory proteins to the basal RNA polymerase II transcription machinery. Mediator is recruited to promoters by direct interactions with regulatory proteins and serves as a scaffold for the assembly of a functional preinitiation complex with RNA polymerase II and the general transcription factors.</text>
</comment>
<organism evidence="12 13">
    <name type="scientific">Lodderomyces beijingensis</name>
    <dbReference type="NCBI Taxonomy" id="1775926"/>
    <lineage>
        <taxon>Eukaryota</taxon>
        <taxon>Fungi</taxon>
        <taxon>Dikarya</taxon>
        <taxon>Ascomycota</taxon>
        <taxon>Saccharomycotina</taxon>
        <taxon>Pichiomycetes</taxon>
        <taxon>Debaryomycetaceae</taxon>
        <taxon>Candida/Lodderomyces clade</taxon>
        <taxon>Lodderomyces</taxon>
    </lineage>
</organism>
<evidence type="ECO:0000256" key="6">
    <source>
        <dbReference type="ARBA" id="ARBA00023163"/>
    </source>
</evidence>
<gene>
    <name evidence="12" type="ORF">LODBEIA_P56490</name>
</gene>
<evidence type="ECO:0000256" key="3">
    <source>
        <dbReference type="ARBA" id="ARBA00019619"/>
    </source>
</evidence>
<comment type="similarity">
    <text evidence="2 9">Belongs to the Mediator complex subunit 14 family.</text>
</comment>
<dbReference type="RefSeq" id="XP_066832587.1">
    <property type="nucleotide sequence ID" value="XM_066976004.1"/>
</dbReference>
<feature type="region of interest" description="Disordered" evidence="10">
    <location>
        <begin position="257"/>
        <end position="284"/>
    </location>
</feature>
<dbReference type="InterPro" id="IPR013947">
    <property type="entry name" value="Mediator_Med14"/>
</dbReference>
<evidence type="ECO:0000256" key="10">
    <source>
        <dbReference type="SAM" id="MobiDB-lite"/>
    </source>
</evidence>
<comment type="subcellular location">
    <subcellularLocation>
        <location evidence="1 9">Nucleus</location>
    </subcellularLocation>
</comment>
<evidence type="ECO:0000256" key="7">
    <source>
        <dbReference type="ARBA" id="ARBA00023242"/>
    </source>
</evidence>
<evidence type="ECO:0000256" key="2">
    <source>
        <dbReference type="ARBA" id="ARBA00007813"/>
    </source>
</evidence>
<feature type="region of interest" description="Disordered" evidence="10">
    <location>
        <begin position="1"/>
        <end position="49"/>
    </location>
</feature>
<evidence type="ECO:0000256" key="4">
    <source>
        <dbReference type="ARBA" id="ARBA00023015"/>
    </source>
</evidence>
<protein>
    <recommendedName>
        <fullName evidence="3 9">Mediator of RNA polymerase II transcription subunit 14</fullName>
    </recommendedName>
    <alternativeName>
        <fullName evidence="8 9">Mediator complex subunit 14</fullName>
    </alternativeName>
</protein>
<accession>A0ABP0ZTG4</accession>
<proteinExistence type="inferred from homology"/>
<dbReference type="InterPro" id="IPR055122">
    <property type="entry name" value="Med14_N"/>
</dbReference>
<dbReference type="PANTHER" id="PTHR12809">
    <property type="entry name" value="MEDIATOR COMPLEX SUBUNIT"/>
    <property type="match status" value="1"/>
</dbReference>
<comment type="subunit">
    <text evidence="9">Component of the Mediator complex.</text>
</comment>
<sequence>MDGGPNGTVEHSNPSDDGSSHINNGNGQGNNHENGQVIKQEIGEEEEEEQECQLPKIPHITENLLPLANVLKYYSQEAYKQLLTAIENLSINAQEESDVKRKKYLLDVIVSLRQDFIKVYTLVKWSNVSQDVSKFIDLLNWFRHQDFNFEQLMFQLQTLSGYGAAKLPNFDIATALEVFYHGRPTLPSRNYLKRKKISPQKVLEVLQDLNLALMTRFALMEIPSRFQYEIRDGRAYIRVANEFEVSITSASDAIIENDHVHGDDDGDESKKEKESKESKEPKDKNAGNQFYIIDFKFLFGINPGSNLIVHGDGDDGGVVTRLPPRSYAKLERIANQTLVTSGLQGLYELLHKYTISFKLFLIAKQLRELMNTTKWKNTLQINYQTGNSIIIVNYWSSNHLSQNWRSFIEIGIDRNFNLNYRWFKNGRYESQAVVNEVVQANANQDDDNDDLFDEMGCNEINIESVISAFMLEHSASLMKTVFSKFELKSSHEIIMPSPHEMIFSISPKKTTAMAINSLTGHFYFINPTPIQTRILKRINSPKPLTANLPMGNKSFVLENDVADWVIENLLQLKLETFSKEVNNYLTTTEWIHNSIIKINENEFNKLLLLSSLLRSSVDASVGFNRIQFYRRKHWPSTWFLIVMISGVTTKTYWWVARIKSIEATWVINHSQQLFSNPELSYEFFKNLGKSAFQKIINHVILEELESKQVSFKEVNGEAEAATALHEFALEIPSVKEDGFIIHDSLIEIDNNNNVYNNELLPLENSSAKLFLQIQLINQNNVNMMYLKLFGNLKNSAIKNSPELAELNIHIDEAKQTFEITKSLHLSQVINESKKDHFLNSIFDNLNKLSNLLKMFDQLKAGNVQILDTSMNNIVVRVNDDLDKLVIRLPNHASESLSISTIDVKKWEVELIIHYVNHFLHQNHSDNIVGIIKYLCDLHPVFQAIKVVQNMLVQQQDTIKLSNGLSKICFDCIFNNLNLIQFMFNLSSTVPNTKKIQKDKVLISLCFKKSKMDQQKLNANQTLIKVSMRRDLNGKNAKLNQLFEMIFKNINEMERDKNDQLVNLDGSHFFIRLNYDFLISSNLIEEMMKRITKCVIQYSVES</sequence>
<dbReference type="GeneID" id="92210845"/>
<feature type="domain" description="Mediator complex subunit MED14 N-terminal" evidence="11">
    <location>
        <begin position="65"/>
        <end position="250"/>
    </location>
</feature>
<reference evidence="12 13" key="1">
    <citation type="submission" date="2024-03" db="EMBL/GenBank/DDBJ databases">
        <authorList>
            <person name="Brejova B."/>
        </authorList>
    </citation>
    <scope>NUCLEOTIDE SEQUENCE [LARGE SCALE GENOMIC DNA]</scope>
    <source>
        <strain evidence="12 13">CBS 14171</strain>
    </source>
</reference>
<keyword evidence="7 9" id="KW-0539">Nucleus</keyword>
<dbReference type="EMBL" id="OZ022411">
    <property type="protein sequence ID" value="CAK9441781.1"/>
    <property type="molecule type" value="Genomic_DNA"/>
</dbReference>
<evidence type="ECO:0000256" key="5">
    <source>
        <dbReference type="ARBA" id="ARBA00023159"/>
    </source>
</evidence>
<evidence type="ECO:0000256" key="1">
    <source>
        <dbReference type="ARBA" id="ARBA00004123"/>
    </source>
</evidence>
<keyword evidence="4 9" id="KW-0805">Transcription regulation</keyword>
<keyword evidence="6 9" id="KW-0804">Transcription</keyword>
<evidence type="ECO:0000256" key="8">
    <source>
        <dbReference type="ARBA" id="ARBA00032007"/>
    </source>
</evidence>
<evidence type="ECO:0000313" key="12">
    <source>
        <dbReference type="EMBL" id="CAK9441781.1"/>
    </source>
</evidence>
<evidence type="ECO:0000259" key="11">
    <source>
        <dbReference type="Pfam" id="PF08638"/>
    </source>
</evidence>
<feature type="compositionally biased region" description="Low complexity" evidence="10">
    <location>
        <begin position="20"/>
        <end position="36"/>
    </location>
</feature>
<dbReference type="PANTHER" id="PTHR12809:SF2">
    <property type="entry name" value="MEDIATOR OF RNA POLYMERASE II TRANSCRIPTION SUBUNIT 14"/>
    <property type="match status" value="1"/>
</dbReference>
<dbReference type="Proteomes" id="UP001497383">
    <property type="component" value="Chromosome 7"/>
</dbReference>
<keyword evidence="13" id="KW-1185">Reference proteome</keyword>
<dbReference type="Pfam" id="PF08638">
    <property type="entry name" value="Med14"/>
    <property type="match status" value="1"/>
</dbReference>
<evidence type="ECO:0000256" key="9">
    <source>
        <dbReference type="RuleBase" id="RU365082"/>
    </source>
</evidence>
<keyword evidence="5 9" id="KW-0010">Activator</keyword>
<name>A0ABP0ZTG4_9ASCO</name>
<evidence type="ECO:0000313" key="13">
    <source>
        <dbReference type="Proteomes" id="UP001497383"/>
    </source>
</evidence>